<protein>
    <submittedName>
        <fullName evidence="2">Glyoxalase superfamily enzyme, possibly 3-demethylubiquinone-9 3-methyltransferase</fullName>
    </submittedName>
</protein>
<dbReference type="SUPFAM" id="SSF54593">
    <property type="entry name" value="Glyoxalase/Bleomycin resistance protein/Dihydroxybiphenyl dioxygenase"/>
    <property type="match status" value="1"/>
</dbReference>
<dbReference type="InterPro" id="IPR028973">
    <property type="entry name" value="PhnB-like"/>
</dbReference>
<sequence length="131" mass="14061">MTISAATFLMFEGRAEEALAFYVSVVPGSEILSINRYGAGGPGPEGSVILATATIAGMPVMASDSFVKHDFSFTPSVSFFLTCSDEAEIEELATALGDGGQFLMPLSNYGFSRRFGWLNDRFGVSWQLNLP</sequence>
<keyword evidence="2" id="KW-0808">Transferase</keyword>
<organism evidence="2 3">
    <name type="scientific">Bosea lathyri</name>
    <dbReference type="NCBI Taxonomy" id="1036778"/>
    <lineage>
        <taxon>Bacteria</taxon>
        <taxon>Pseudomonadati</taxon>
        <taxon>Pseudomonadota</taxon>
        <taxon>Alphaproteobacteria</taxon>
        <taxon>Hyphomicrobiales</taxon>
        <taxon>Boseaceae</taxon>
        <taxon>Bosea</taxon>
    </lineage>
</organism>
<keyword evidence="2" id="KW-0830">Ubiquinone</keyword>
<accession>A0A1H6B8Y5</accession>
<evidence type="ECO:0000259" key="1">
    <source>
        <dbReference type="Pfam" id="PF06983"/>
    </source>
</evidence>
<evidence type="ECO:0000313" key="2">
    <source>
        <dbReference type="EMBL" id="SEG57321.1"/>
    </source>
</evidence>
<reference evidence="2 3" key="1">
    <citation type="submission" date="2016-10" db="EMBL/GenBank/DDBJ databases">
        <authorList>
            <person name="de Groot N.N."/>
        </authorList>
    </citation>
    <scope>NUCLEOTIDE SEQUENCE [LARGE SCALE GENOMIC DNA]</scope>
    <source>
        <strain evidence="2 3">DSM 26656</strain>
    </source>
</reference>
<keyword evidence="2" id="KW-0489">Methyltransferase</keyword>
<dbReference type="GO" id="GO:0008168">
    <property type="term" value="F:methyltransferase activity"/>
    <property type="evidence" value="ECO:0007669"/>
    <property type="project" value="UniProtKB-KW"/>
</dbReference>
<dbReference type="PIRSF" id="PIRSF021700">
    <property type="entry name" value="3_dmu_93_MTrfase"/>
    <property type="match status" value="1"/>
</dbReference>
<dbReference type="Proteomes" id="UP000236743">
    <property type="component" value="Unassembled WGS sequence"/>
</dbReference>
<dbReference type="OrthoDB" id="9806473at2"/>
<dbReference type="EMBL" id="FNUY01000007">
    <property type="protein sequence ID" value="SEG57321.1"/>
    <property type="molecule type" value="Genomic_DNA"/>
</dbReference>
<dbReference type="InterPro" id="IPR029068">
    <property type="entry name" value="Glyas_Bleomycin-R_OHBP_Dase"/>
</dbReference>
<name>A0A1H6B8Y5_9HYPH</name>
<feature type="domain" description="PhnB-like" evidence="1">
    <location>
        <begin position="6"/>
        <end position="128"/>
    </location>
</feature>
<dbReference type="RefSeq" id="WP_103873649.1">
    <property type="nucleotide sequence ID" value="NZ_FNUY01000007.1"/>
</dbReference>
<dbReference type="PANTHER" id="PTHR33990:SF4">
    <property type="entry name" value="PHNB-LIKE DOMAIN-CONTAINING PROTEIN"/>
    <property type="match status" value="1"/>
</dbReference>
<proteinExistence type="predicted"/>
<dbReference type="InterPro" id="IPR009725">
    <property type="entry name" value="3_dmu_93_MTrfase"/>
</dbReference>
<dbReference type="Gene3D" id="3.30.720.100">
    <property type="match status" value="1"/>
</dbReference>
<dbReference type="Gene3D" id="3.30.720.110">
    <property type="match status" value="1"/>
</dbReference>
<gene>
    <name evidence="2" type="ORF">SAMN04488115_10724</name>
</gene>
<dbReference type="GO" id="GO:0032259">
    <property type="term" value="P:methylation"/>
    <property type="evidence" value="ECO:0007669"/>
    <property type="project" value="UniProtKB-KW"/>
</dbReference>
<dbReference type="AlphaFoldDB" id="A0A1H6B8Y5"/>
<dbReference type="CDD" id="cd06588">
    <property type="entry name" value="PhnB_like"/>
    <property type="match status" value="1"/>
</dbReference>
<keyword evidence="3" id="KW-1185">Reference proteome</keyword>
<evidence type="ECO:0000313" key="3">
    <source>
        <dbReference type="Proteomes" id="UP000236743"/>
    </source>
</evidence>
<dbReference type="Pfam" id="PF06983">
    <property type="entry name" value="3-dmu-9_3-mt"/>
    <property type="match status" value="1"/>
</dbReference>
<dbReference type="PANTHER" id="PTHR33990">
    <property type="entry name" value="PROTEIN YJDN-RELATED"/>
    <property type="match status" value="1"/>
</dbReference>